<dbReference type="Pfam" id="PF16916">
    <property type="entry name" value="ZT_dimer"/>
    <property type="match status" value="1"/>
</dbReference>
<dbReference type="Pfam" id="PF01545">
    <property type="entry name" value="Cation_efflux"/>
    <property type="match status" value="1"/>
</dbReference>
<reference evidence="11 12" key="1">
    <citation type="submission" date="2014-12" db="EMBL/GenBank/DDBJ databases">
        <title>Draft genome sequences of 29 type strains of Enterococci.</title>
        <authorList>
            <person name="Zhong Z."/>
            <person name="Sun Z."/>
            <person name="Liu W."/>
            <person name="Zhang W."/>
            <person name="Zhang H."/>
        </authorList>
    </citation>
    <scope>NUCLEOTIDE SEQUENCE [LARGE SCALE GENOMIC DNA]</scope>
    <source>
        <strain evidence="11 12">DSM 17029</strain>
    </source>
</reference>
<feature type="transmembrane region" description="Helical" evidence="8">
    <location>
        <begin position="117"/>
        <end position="137"/>
    </location>
</feature>
<dbReference type="SUPFAM" id="SSF161111">
    <property type="entry name" value="Cation efflux protein transmembrane domain-like"/>
    <property type="match status" value="1"/>
</dbReference>
<feature type="domain" description="Cation efflux protein transmembrane" evidence="9">
    <location>
        <begin position="18"/>
        <end position="207"/>
    </location>
</feature>
<gene>
    <name evidence="11" type="ORF">RU97_GL002651</name>
</gene>
<evidence type="ECO:0000256" key="5">
    <source>
        <dbReference type="ARBA" id="ARBA00022989"/>
    </source>
</evidence>
<dbReference type="PANTHER" id="PTHR11562:SF17">
    <property type="entry name" value="RE54080P-RELATED"/>
    <property type="match status" value="1"/>
</dbReference>
<protein>
    <submittedName>
        <fullName evidence="11">Cation diffusion facilitator family transporter</fullName>
    </submittedName>
</protein>
<evidence type="ECO:0000259" key="9">
    <source>
        <dbReference type="Pfam" id="PF01545"/>
    </source>
</evidence>
<dbReference type="EMBL" id="JXKH01000009">
    <property type="protein sequence ID" value="OJG17480.1"/>
    <property type="molecule type" value="Genomic_DNA"/>
</dbReference>
<keyword evidence="12" id="KW-1185">Reference proteome</keyword>
<dbReference type="InterPro" id="IPR058533">
    <property type="entry name" value="Cation_efflux_TM"/>
</dbReference>
<evidence type="ECO:0000259" key="10">
    <source>
        <dbReference type="Pfam" id="PF16916"/>
    </source>
</evidence>
<comment type="similarity">
    <text evidence="2">Belongs to the cation diffusion facilitator (CDF) transporter (TC 2.A.4) family. SLC30A subfamily.</text>
</comment>
<keyword evidence="5 8" id="KW-1133">Transmembrane helix</keyword>
<feature type="transmembrane region" description="Helical" evidence="8">
    <location>
        <begin position="16"/>
        <end position="36"/>
    </location>
</feature>
<evidence type="ECO:0000256" key="6">
    <source>
        <dbReference type="ARBA" id="ARBA00023065"/>
    </source>
</evidence>
<dbReference type="InterPro" id="IPR050681">
    <property type="entry name" value="CDF/SLC30A"/>
</dbReference>
<dbReference type="NCBIfam" id="TIGR01297">
    <property type="entry name" value="CDF"/>
    <property type="match status" value="1"/>
</dbReference>
<dbReference type="AlphaFoldDB" id="A0A1L8RCG3"/>
<dbReference type="GO" id="GO:0005385">
    <property type="term" value="F:zinc ion transmembrane transporter activity"/>
    <property type="evidence" value="ECO:0007669"/>
    <property type="project" value="TreeGrafter"/>
</dbReference>
<sequence length="300" mass="33328">MIQMAHHHQPTSGKRIFWVTLLNAGITLTEIIGGLLSGSLSLLSDAIHNLSDTVSIAFSYVAQRIGAKGRTPQKTYGYKRAEILAAFVNAVVLIGLSIFLLIEAVERFFVPETIDGNLMLIVALIGLVANLVSVLLLQQDAHNSLNIRSSYLHLLSDTLSSIGVILGALLIRFFQIYWIDPLITLLVSLYIMKEAYDVVKETVGILMQSAPELDYETIAARICQLPGIENVHHLHAWQIDEATIIFDAHILVKDQAVSDIEKLYDTIAAILKEYGISHVTLQPEVYRDQREGLFHLTDES</sequence>
<keyword evidence="4 8" id="KW-0812">Transmembrane</keyword>
<dbReference type="InterPro" id="IPR027470">
    <property type="entry name" value="Cation_efflux_CTD"/>
</dbReference>
<dbReference type="Gene3D" id="1.20.1510.10">
    <property type="entry name" value="Cation efflux protein transmembrane domain"/>
    <property type="match status" value="1"/>
</dbReference>
<dbReference type="InterPro" id="IPR027469">
    <property type="entry name" value="Cation_efflux_TMD_sf"/>
</dbReference>
<proteinExistence type="inferred from homology"/>
<comment type="caution">
    <text evidence="11">The sequence shown here is derived from an EMBL/GenBank/DDBJ whole genome shotgun (WGS) entry which is preliminary data.</text>
</comment>
<evidence type="ECO:0000313" key="11">
    <source>
        <dbReference type="EMBL" id="OJG17480.1"/>
    </source>
</evidence>
<name>A0A1L8RCG3_9ENTE</name>
<accession>A0A1L8RCG3</accession>
<organism evidence="11 12">
    <name type="scientific">Enterococcus canis</name>
    <dbReference type="NCBI Taxonomy" id="214095"/>
    <lineage>
        <taxon>Bacteria</taxon>
        <taxon>Bacillati</taxon>
        <taxon>Bacillota</taxon>
        <taxon>Bacilli</taxon>
        <taxon>Lactobacillales</taxon>
        <taxon>Enterococcaceae</taxon>
        <taxon>Enterococcus</taxon>
    </lineage>
</organism>
<evidence type="ECO:0000256" key="8">
    <source>
        <dbReference type="SAM" id="Phobius"/>
    </source>
</evidence>
<dbReference type="GO" id="GO:0005886">
    <property type="term" value="C:plasma membrane"/>
    <property type="evidence" value="ECO:0007669"/>
    <property type="project" value="TreeGrafter"/>
</dbReference>
<dbReference type="SUPFAM" id="SSF160240">
    <property type="entry name" value="Cation efflux protein cytoplasmic domain-like"/>
    <property type="match status" value="1"/>
</dbReference>
<evidence type="ECO:0000256" key="7">
    <source>
        <dbReference type="ARBA" id="ARBA00023136"/>
    </source>
</evidence>
<dbReference type="InterPro" id="IPR002524">
    <property type="entry name" value="Cation_efflux"/>
</dbReference>
<evidence type="ECO:0000256" key="2">
    <source>
        <dbReference type="ARBA" id="ARBA00008873"/>
    </source>
</evidence>
<evidence type="ECO:0000313" key="12">
    <source>
        <dbReference type="Proteomes" id="UP000181884"/>
    </source>
</evidence>
<dbReference type="Proteomes" id="UP000181884">
    <property type="component" value="Unassembled WGS sequence"/>
</dbReference>
<evidence type="ECO:0000256" key="3">
    <source>
        <dbReference type="ARBA" id="ARBA00022448"/>
    </source>
</evidence>
<dbReference type="STRING" id="214095.RU97_GL002651"/>
<feature type="transmembrane region" description="Helical" evidence="8">
    <location>
        <begin position="83"/>
        <end position="105"/>
    </location>
</feature>
<feature type="domain" description="Cation efflux protein cytoplasmic" evidence="10">
    <location>
        <begin position="211"/>
        <end position="284"/>
    </location>
</feature>
<feature type="transmembrane region" description="Helical" evidence="8">
    <location>
        <begin position="149"/>
        <end position="170"/>
    </location>
</feature>
<dbReference type="InterPro" id="IPR036837">
    <property type="entry name" value="Cation_efflux_CTD_sf"/>
</dbReference>
<dbReference type="PANTHER" id="PTHR11562">
    <property type="entry name" value="CATION EFFLUX PROTEIN/ ZINC TRANSPORTER"/>
    <property type="match status" value="1"/>
</dbReference>
<keyword evidence="3" id="KW-0813">Transport</keyword>
<comment type="subcellular location">
    <subcellularLocation>
        <location evidence="1">Membrane</location>
        <topology evidence="1">Multi-pass membrane protein</topology>
    </subcellularLocation>
</comment>
<evidence type="ECO:0000256" key="4">
    <source>
        <dbReference type="ARBA" id="ARBA00022692"/>
    </source>
</evidence>
<evidence type="ECO:0000256" key="1">
    <source>
        <dbReference type="ARBA" id="ARBA00004141"/>
    </source>
</evidence>
<keyword evidence="7 8" id="KW-0472">Membrane</keyword>
<keyword evidence="6" id="KW-0406">Ion transport</keyword>